<accession>A0A4Q0XT03</accession>
<protein>
    <submittedName>
        <fullName evidence="1">Uncharacterized protein</fullName>
    </submittedName>
</protein>
<evidence type="ECO:0000313" key="1">
    <source>
        <dbReference type="EMBL" id="RXJ60213.1"/>
    </source>
</evidence>
<proteinExistence type="predicted"/>
<keyword evidence="2" id="KW-1185">Reference proteome</keyword>
<dbReference type="Proteomes" id="UP000290657">
    <property type="component" value="Unassembled WGS sequence"/>
</dbReference>
<evidence type="ECO:0000313" key="2">
    <source>
        <dbReference type="Proteomes" id="UP000290657"/>
    </source>
</evidence>
<sequence>MITQINKALLFSTFNVDNFHALEDVMASMAPSMVEYYLSDLCCDTQDVYLNKREIENSISIGEYSIYMDYNEDIYLEMDSSSCEFETGSLW</sequence>
<dbReference type="RefSeq" id="WP_128995562.1">
    <property type="nucleotide sequence ID" value="NZ_PDKN01000002.1"/>
</dbReference>
<dbReference type="OrthoDB" id="5348622at2"/>
<comment type="caution">
    <text evidence="1">The sequence shown here is derived from an EMBL/GenBank/DDBJ whole genome shotgun (WGS) entry which is preliminary data.</text>
</comment>
<name>A0A4Q0XT03_9BACT</name>
<dbReference type="EMBL" id="PDKN01000002">
    <property type="protein sequence ID" value="RXJ60213.1"/>
    <property type="molecule type" value="Genomic_DNA"/>
</dbReference>
<reference evidence="1 2" key="1">
    <citation type="submission" date="2017-10" db="EMBL/GenBank/DDBJ databases">
        <title>Genomics of the genus Arcobacter.</title>
        <authorList>
            <person name="Perez-Cataluna A."/>
            <person name="Figueras M.J."/>
        </authorList>
    </citation>
    <scope>NUCLEOTIDE SEQUENCE [LARGE SCALE GENOMIC DNA]</scope>
    <source>
        <strain evidence="1 2">CECT 8987</strain>
    </source>
</reference>
<dbReference type="AlphaFoldDB" id="A0A4Q0XT03"/>
<organism evidence="1 2">
    <name type="scientific">Candidatus Marinarcus aquaticus</name>
    <dbReference type="NCBI Taxonomy" id="2044504"/>
    <lineage>
        <taxon>Bacteria</taxon>
        <taxon>Pseudomonadati</taxon>
        <taxon>Campylobacterota</taxon>
        <taxon>Epsilonproteobacteria</taxon>
        <taxon>Campylobacterales</taxon>
        <taxon>Arcobacteraceae</taxon>
        <taxon>Candidatus Marinarcus</taxon>
    </lineage>
</organism>
<gene>
    <name evidence="1" type="ORF">CRV04_04205</name>
</gene>